<dbReference type="Pfam" id="PF25967">
    <property type="entry name" value="RND-MFP_C"/>
    <property type="match status" value="1"/>
</dbReference>
<evidence type="ECO:0000313" key="6">
    <source>
        <dbReference type="EMBL" id="KKU03391.1"/>
    </source>
</evidence>
<dbReference type="AlphaFoldDB" id="A0A0G1M550"/>
<dbReference type="PATRIC" id="fig|1618366.3.peg.20"/>
<comment type="similarity">
    <text evidence="2">Belongs to the membrane fusion protein (MFP) (TC 8.A.1) family.</text>
</comment>
<dbReference type="GO" id="GO:0030313">
    <property type="term" value="C:cell envelope"/>
    <property type="evidence" value="ECO:0007669"/>
    <property type="project" value="UniProtKB-SubCell"/>
</dbReference>
<dbReference type="InterPro" id="IPR058627">
    <property type="entry name" value="MdtA-like_C"/>
</dbReference>
<name>A0A0G1M550_9BACT</name>
<evidence type="ECO:0000313" key="7">
    <source>
        <dbReference type="Proteomes" id="UP000034264"/>
    </source>
</evidence>
<organism evidence="6 7">
    <name type="scientific">Candidatus Amesbacteria bacterium GW2011_GWC2_45_19</name>
    <dbReference type="NCBI Taxonomy" id="1618366"/>
    <lineage>
        <taxon>Bacteria</taxon>
        <taxon>Candidatus Amesiibacteriota</taxon>
    </lineage>
</organism>
<dbReference type="InterPro" id="IPR006143">
    <property type="entry name" value="RND_pump_MFP"/>
</dbReference>
<dbReference type="PANTHER" id="PTHR32347">
    <property type="entry name" value="EFFLUX SYSTEM COMPONENT YKNX-RELATED"/>
    <property type="match status" value="1"/>
</dbReference>
<keyword evidence="4" id="KW-0472">Membrane</keyword>
<gene>
    <name evidence="6" type="ORF">UX05_C0001G0020</name>
</gene>
<sequence>MKLKLGNMRTKIIIVVVILGLGWWLVPRLLNKKSPSAQYQTAKAERGTIVSSVTASGQILTANMMHITTGASGIVKQVFVSEGDKVAKGDKIAEIELDQAGRERNASAYTSYIGAINSLNSAKNSYRSSQASLAVVYDAIKGHDTDETLAMKETRTKAEVANDNAYDGIKSAQAKLASAWLSYQLTSPIVTAPIAGNINSIAIVPGMTIDGKIAIIRNESNPLTSFNLSEIDVPRVKIGQKATAILDSLSGKTFTGKVVAVDRIGTTSNNVTSYSVIIQLDTESSEILPNMAANASIIIETKSSVLLVPSAAIQIQGEESLVRVLRNGQEQQMPVQVGLSSDTQTEIISGINEGEEVITGTAIQSSTSQRGSSVFGGGGFGSFGGGALRPGGSRGGVMQH</sequence>
<proteinExistence type="inferred from homology"/>
<evidence type="ECO:0000256" key="4">
    <source>
        <dbReference type="SAM" id="Phobius"/>
    </source>
</evidence>
<dbReference type="GO" id="GO:0022857">
    <property type="term" value="F:transmembrane transporter activity"/>
    <property type="evidence" value="ECO:0007669"/>
    <property type="project" value="InterPro"/>
</dbReference>
<dbReference type="GO" id="GO:0016020">
    <property type="term" value="C:membrane"/>
    <property type="evidence" value="ECO:0007669"/>
    <property type="project" value="InterPro"/>
</dbReference>
<accession>A0A0G1M550</accession>
<evidence type="ECO:0000259" key="5">
    <source>
        <dbReference type="Pfam" id="PF25967"/>
    </source>
</evidence>
<dbReference type="NCBIfam" id="TIGR01730">
    <property type="entry name" value="RND_mfp"/>
    <property type="match status" value="1"/>
</dbReference>
<evidence type="ECO:0000256" key="3">
    <source>
        <dbReference type="ARBA" id="ARBA00023054"/>
    </source>
</evidence>
<dbReference type="SUPFAM" id="SSF111369">
    <property type="entry name" value="HlyD-like secretion proteins"/>
    <property type="match status" value="1"/>
</dbReference>
<feature type="transmembrane region" description="Helical" evidence="4">
    <location>
        <begin position="12"/>
        <end position="30"/>
    </location>
</feature>
<comment type="subcellular location">
    <subcellularLocation>
        <location evidence="1">Cell envelope</location>
    </subcellularLocation>
</comment>
<dbReference type="Gene3D" id="2.40.50.100">
    <property type="match status" value="1"/>
</dbReference>
<protein>
    <submittedName>
        <fullName evidence="6">Membrane-fusion protein-like protein</fullName>
    </submittedName>
</protein>
<reference evidence="6 7" key="1">
    <citation type="journal article" date="2015" name="Nature">
        <title>rRNA introns, odd ribosomes, and small enigmatic genomes across a large radiation of phyla.</title>
        <authorList>
            <person name="Brown C.T."/>
            <person name="Hug L.A."/>
            <person name="Thomas B.C."/>
            <person name="Sharon I."/>
            <person name="Castelle C.J."/>
            <person name="Singh A."/>
            <person name="Wilkins M.J."/>
            <person name="Williams K.H."/>
            <person name="Banfield J.F."/>
        </authorList>
    </citation>
    <scope>NUCLEOTIDE SEQUENCE [LARGE SCALE GENOMIC DNA]</scope>
</reference>
<keyword evidence="3" id="KW-0175">Coiled coil</keyword>
<keyword evidence="4" id="KW-1133">Transmembrane helix</keyword>
<dbReference type="Gene3D" id="2.40.30.170">
    <property type="match status" value="1"/>
</dbReference>
<dbReference type="EMBL" id="LCKS01000001">
    <property type="protein sequence ID" value="KKU03391.1"/>
    <property type="molecule type" value="Genomic_DNA"/>
</dbReference>
<keyword evidence="4" id="KW-0812">Transmembrane</keyword>
<feature type="domain" description="Multidrug resistance protein MdtA-like C-terminal permuted SH3" evidence="5">
    <location>
        <begin position="305"/>
        <end position="360"/>
    </location>
</feature>
<comment type="caution">
    <text evidence="6">The sequence shown here is derived from an EMBL/GenBank/DDBJ whole genome shotgun (WGS) entry which is preliminary data.</text>
</comment>
<dbReference type="InterPro" id="IPR050465">
    <property type="entry name" value="UPF0194_transport"/>
</dbReference>
<evidence type="ECO:0000256" key="2">
    <source>
        <dbReference type="ARBA" id="ARBA00009477"/>
    </source>
</evidence>
<evidence type="ECO:0000256" key="1">
    <source>
        <dbReference type="ARBA" id="ARBA00004196"/>
    </source>
</evidence>
<dbReference type="Proteomes" id="UP000034264">
    <property type="component" value="Unassembled WGS sequence"/>
</dbReference>
<dbReference type="Gene3D" id="2.40.420.20">
    <property type="match status" value="1"/>
</dbReference>
<dbReference type="PANTHER" id="PTHR32347:SF23">
    <property type="entry name" value="BLL5650 PROTEIN"/>
    <property type="match status" value="1"/>
</dbReference>